<evidence type="ECO:0000256" key="5">
    <source>
        <dbReference type="ARBA" id="ARBA00022692"/>
    </source>
</evidence>
<sequence>MSAALSVAGVLTGCIGSMTCVESLAKQQPAAMNLLTFSTFAFIFLEGLIVTSKFFTVKNQIPLKGYVPVVITFFLVNVINNQALNYHVPVPLHIIFRSGSLLTNLLMNRLYLGRTYTTKKYLSVVVITVGIIVCTLASAGVEKKEAALSAEDAAKHYKEWSIGIIMLTVALLASSFLAIVQESLYTKYGKHPREAMFFIHGLSLPVFVFMVGDIYKNALEFNNSAPVSLLGVDTGIPNMWVNLLGACIGQWVCILFVYQLNSKVDSLTVTLVVTLRKFLSLLISIFWFGNVFTATHWVGAALVFGGTLAFSDFGAAKKVEKKKQ</sequence>
<feature type="transmembrane region" description="Helical" evidence="8">
    <location>
        <begin position="32"/>
        <end position="51"/>
    </location>
</feature>
<reference evidence="9" key="1">
    <citation type="journal article" date="2013" name="Genetics">
        <title>The draft genome and transcriptome of Panagrellus redivivus are shaped by the harsh demands of a free-living lifestyle.</title>
        <authorList>
            <person name="Srinivasan J."/>
            <person name="Dillman A.R."/>
            <person name="Macchietto M.G."/>
            <person name="Heikkinen L."/>
            <person name="Lakso M."/>
            <person name="Fracchia K.M."/>
            <person name="Antoshechkin I."/>
            <person name="Mortazavi A."/>
            <person name="Wong G."/>
            <person name="Sternberg P.W."/>
        </authorList>
    </citation>
    <scope>NUCLEOTIDE SEQUENCE [LARGE SCALE GENOMIC DNA]</scope>
    <source>
        <strain evidence="9">MT8872</strain>
    </source>
</reference>
<dbReference type="InterPro" id="IPR037185">
    <property type="entry name" value="EmrE-like"/>
</dbReference>
<evidence type="ECO:0000256" key="3">
    <source>
        <dbReference type="ARBA" id="ARBA00022448"/>
    </source>
</evidence>
<name>A0A7E4V6Z6_PANRE</name>
<evidence type="ECO:0000256" key="1">
    <source>
        <dbReference type="ARBA" id="ARBA00004127"/>
    </source>
</evidence>
<dbReference type="AlphaFoldDB" id="A0A7E4V6Z6"/>
<keyword evidence="9" id="KW-1185">Reference proteome</keyword>
<dbReference type="Proteomes" id="UP000492821">
    <property type="component" value="Unassembled WGS sequence"/>
</dbReference>
<keyword evidence="6 8" id="KW-1133">Transmembrane helix</keyword>
<evidence type="ECO:0000256" key="6">
    <source>
        <dbReference type="ARBA" id="ARBA00022989"/>
    </source>
</evidence>
<feature type="transmembrane region" description="Helical" evidence="8">
    <location>
        <begin position="92"/>
        <end position="112"/>
    </location>
</feature>
<dbReference type="GO" id="GO:0005789">
    <property type="term" value="C:endoplasmic reticulum membrane"/>
    <property type="evidence" value="ECO:0007669"/>
    <property type="project" value="TreeGrafter"/>
</dbReference>
<accession>A0A7E4V6Z6</accession>
<keyword evidence="3" id="KW-0813">Transport</keyword>
<evidence type="ECO:0000256" key="4">
    <source>
        <dbReference type="ARBA" id="ARBA00022597"/>
    </source>
</evidence>
<evidence type="ECO:0000256" key="2">
    <source>
        <dbReference type="ARBA" id="ARBA00010694"/>
    </source>
</evidence>
<keyword evidence="7 8" id="KW-0472">Membrane</keyword>
<comment type="subcellular location">
    <subcellularLocation>
        <location evidence="1">Endomembrane system</location>
        <topology evidence="1">Multi-pass membrane protein</topology>
    </subcellularLocation>
</comment>
<keyword evidence="5 8" id="KW-0812">Transmembrane</keyword>
<feature type="transmembrane region" description="Helical" evidence="8">
    <location>
        <begin position="197"/>
        <end position="219"/>
    </location>
</feature>
<reference evidence="10" key="2">
    <citation type="submission" date="2020-10" db="UniProtKB">
        <authorList>
            <consortium name="WormBaseParasite"/>
        </authorList>
    </citation>
    <scope>IDENTIFICATION</scope>
</reference>
<dbReference type="GO" id="GO:0000139">
    <property type="term" value="C:Golgi membrane"/>
    <property type="evidence" value="ECO:0007669"/>
    <property type="project" value="TreeGrafter"/>
</dbReference>
<feature type="transmembrane region" description="Helical" evidence="8">
    <location>
        <begin position="239"/>
        <end position="260"/>
    </location>
</feature>
<evidence type="ECO:0000313" key="9">
    <source>
        <dbReference type="Proteomes" id="UP000492821"/>
    </source>
</evidence>
<feature type="transmembrane region" description="Helical" evidence="8">
    <location>
        <begin position="63"/>
        <end position="80"/>
    </location>
</feature>
<dbReference type="PANTHER" id="PTHR10778:SF4">
    <property type="entry name" value="NUCLEOTIDE SUGAR TRANSPORTER SLC35B4"/>
    <property type="match status" value="1"/>
</dbReference>
<evidence type="ECO:0000313" key="10">
    <source>
        <dbReference type="WBParaSite" id="Pan_g16849.t1"/>
    </source>
</evidence>
<dbReference type="SUPFAM" id="SSF103481">
    <property type="entry name" value="Multidrug resistance efflux transporter EmrE"/>
    <property type="match status" value="1"/>
</dbReference>
<comment type="similarity">
    <text evidence="2">Belongs to the nucleotide-sugar transporter family. SLC35B subfamily.</text>
</comment>
<protein>
    <submittedName>
        <fullName evidence="10">UAA transporter</fullName>
    </submittedName>
</protein>
<dbReference type="PANTHER" id="PTHR10778">
    <property type="entry name" value="SOLUTE CARRIER FAMILY 35 MEMBER B"/>
    <property type="match status" value="1"/>
</dbReference>
<dbReference type="GO" id="GO:0005464">
    <property type="term" value="F:UDP-xylose transmembrane transporter activity"/>
    <property type="evidence" value="ECO:0007669"/>
    <property type="project" value="TreeGrafter"/>
</dbReference>
<dbReference type="WBParaSite" id="Pan_g16849.t1">
    <property type="protein sequence ID" value="Pan_g16849.t1"/>
    <property type="gene ID" value="Pan_g16849"/>
</dbReference>
<feature type="transmembrane region" description="Helical" evidence="8">
    <location>
        <begin position="121"/>
        <end position="140"/>
    </location>
</feature>
<keyword evidence="4" id="KW-0762">Sugar transport</keyword>
<evidence type="ECO:0000256" key="8">
    <source>
        <dbReference type="SAM" id="Phobius"/>
    </source>
</evidence>
<proteinExistence type="inferred from homology"/>
<dbReference type="InterPro" id="IPR013657">
    <property type="entry name" value="SCL35B1-4/HUT1"/>
</dbReference>
<dbReference type="Pfam" id="PF08449">
    <property type="entry name" value="UAA"/>
    <property type="match status" value="1"/>
</dbReference>
<organism evidence="9 10">
    <name type="scientific">Panagrellus redivivus</name>
    <name type="common">Microworm</name>
    <dbReference type="NCBI Taxonomy" id="6233"/>
    <lineage>
        <taxon>Eukaryota</taxon>
        <taxon>Metazoa</taxon>
        <taxon>Ecdysozoa</taxon>
        <taxon>Nematoda</taxon>
        <taxon>Chromadorea</taxon>
        <taxon>Rhabditida</taxon>
        <taxon>Tylenchina</taxon>
        <taxon>Panagrolaimomorpha</taxon>
        <taxon>Panagrolaimoidea</taxon>
        <taxon>Panagrolaimidae</taxon>
        <taxon>Panagrellus</taxon>
    </lineage>
</organism>
<dbReference type="GO" id="GO:0005462">
    <property type="term" value="F:UDP-N-acetylglucosamine transmembrane transporter activity"/>
    <property type="evidence" value="ECO:0007669"/>
    <property type="project" value="TreeGrafter"/>
</dbReference>
<evidence type="ECO:0000256" key="7">
    <source>
        <dbReference type="ARBA" id="ARBA00023136"/>
    </source>
</evidence>
<feature type="transmembrane region" description="Helical" evidence="8">
    <location>
        <begin position="160"/>
        <end position="185"/>
    </location>
</feature>